<dbReference type="OrthoDB" id="427030at2759"/>
<feature type="domain" description="THAP-type" evidence="10">
    <location>
        <begin position="1"/>
        <end position="80"/>
    </location>
</feature>
<feature type="domain" description="C2H2-type" evidence="9">
    <location>
        <begin position="806"/>
        <end position="834"/>
    </location>
</feature>
<keyword evidence="2" id="KW-0677">Repeat</keyword>
<feature type="binding site" evidence="8">
    <location>
        <position position="365"/>
    </location>
    <ligand>
        <name>Zn(2+)</name>
        <dbReference type="ChEBI" id="CHEBI:29105"/>
    </ligand>
</feature>
<dbReference type="PANTHER" id="PTHR24409">
    <property type="entry name" value="ZINC FINGER PROTEIN 142"/>
    <property type="match status" value="1"/>
</dbReference>
<dbReference type="PROSITE" id="PS51915">
    <property type="entry name" value="ZAD"/>
    <property type="match status" value="1"/>
</dbReference>
<evidence type="ECO:0000313" key="13">
    <source>
        <dbReference type="RefSeq" id="XP_050556635.1"/>
    </source>
</evidence>
<dbReference type="SMART" id="SM00980">
    <property type="entry name" value="THAP"/>
    <property type="match status" value="1"/>
</dbReference>
<evidence type="ECO:0000256" key="2">
    <source>
        <dbReference type="ARBA" id="ARBA00022737"/>
    </source>
</evidence>
<feature type="domain" description="ZAD" evidence="11">
    <location>
        <begin position="322"/>
        <end position="392"/>
    </location>
</feature>
<dbReference type="SMART" id="SM00868">
    <property type="entry name" value="zf-AD"/>
    <property type="match status" value="1"/>
</dbReference>
<dbReference type="SUPFAM" id="SSF57667">
    <property type="entry name" value="beta-beta-alpha zinc fingers"/>
    <property type="match status" value="2"/>
</dbReference>
<dbReference type="Pfam" id="PF07776">
    <property type="entry name" value="zf-AD"/>
    <property type="match status" value="1"/>
</dbReference>
<evidence type="ECO:0000256" key="1">
    <source>
        <dbReference type="ARBA" id="ARBA00022723"/>
    </source>
</evidence>
<dbReference type="PROSITE" id="PS00028">
    <property type="entry name" value="ZINC_FINGER_C2H2_1"/>
    <property type="match status" value="8"/>
</dbReference>
<dbReference type="Pfam" id="PF05485">
    <property type="entry name" value="THAP"/>
    <property type="match status" value="1"/>
</dbReference>
<feature type="binding site" evidence="8">
    <location>
        <position position="327"/>
    </location>
    <ligand>
        <name>Zn(2+)</name>
        <dbReference type="ChEBI" id="CHEBI:29105"/>
    </ligand>
</feature>
<dbReference type="PROSITE" id="PS50950">
    <property type="entry name" value="ZF_THAP"/>
    <property type="match status" value="1"/>
</dbReference>
<evidence type="ECO:0000256" key="4">
    <source>
        <dbReference type="ARBA" id="ARBA00022833"/>
    </source>
</evidence>
<reference evidence="13" key="1">
    <citation type="submission" date="2025-08" db="UniProtKB">
        <authorList>
            <consortium name="RefSeq"/>
        </authorList>
    </citation>
    <scope>IDENTIFICATION</scope>
    <source>
        <tissue evidence="13">Whole larval tissue</tissue>
    </source>
</reference>
<dbReference type="AlphaFoldDB" id="A0A9R0F002"/>
<evidence type="ECO:0000256" key="8">
    <source>
        <dbReference type="PROSITE-ProRule" id="PRU01263"/>
    </source>
</evidence>
<keyword evidence="3 6" id="KW-0863">Zinc-finger</keyword>
<evidence type="ECO:0000313" key="12">
    <source>
        <dbReference type="Proteomes" id="UP000829999"/>
    </source>
</evidence>
<dbReference type="PROSITE" id="PS50157">
    <property type="entry name" value="ZINC_FINGER_C2H2_2"/>
    <property type="match status" value="5"/>
</dbReference>
<evidence type="ECO:0000259" key="11">
    <source>
        <dbReference type="PROSITE" id="PS51915"/>
    </source>
</evidence>
<dbReference type="SMART" id="SM00355">
    <property type="entry name" value="ZnF_C2H2"/>
    <property type="match status" value="11"/>
</dbReference>
<dbReference type="FunFam" id="3.30.160.60:FF:000202">
    <property type="entry name" value="Zinc finger protein 574"/>
    <property type="match status" value="1"/>
</dbReference>
<dbReference type="SUPFAM" id="SSF57716">
    <property type="entry name" value="Glucocorticoid receptor-like (DNA-binding domain)"/>
    <property type="match status" value="2"/>
</dbReference>
<keyword evidence="4 8" id="KW-0862">Zinc</keyword>
<dbReference type="RefSeq" id="XP_050556635.1">
    <property type="nucleotide sequence ID" value="XM_050700678.1"/>
</dbReference>
<dbReference type="GO" id="GO:0032502">
    <property type="term" value="P:developmental process"/>
    <property type="evidence" value="ECO:0007669"/>
    <property type="project" value="UniProtKB-ARBA"/>
</dbReference>
<name>A0A9R0F002_SPOFR</name>
<feature type="binding site" evidence="8">
    <location>
        <position position="324"/>
    </location>
    <ligand>
        <name>Zn(2+)</name>
        <dbReference type="ChEBI" id="CHEBI:29105"/>
    </ligand>
</feature>
<sequence length="849" mass="96794">MPKKCAFGCEHEYGLTVHQFPNIKKFKNQFKKWVFLMGGNPEDPEDIKNYRNRVVCDRHFEDKHKNRNHRLSRIALPSLHLPPDVAKRLEKIGPDVSDEENCKDEAEIYDIQLDPCDSLPYESDMPEVQFELEVQDNFKGQLTPTVQWKPIEQLQPAENLKPVVRSAPRGQLIPIGQSIQKGQLIPIGQPIPKGQLVPIGQPTPKGQLVPIGQPTPKGQLVPIGQPTPKGQLIPIGQATPKGQLIPVGQLKPIVLSKPVGKLKPIIKLKPIGQLQPAGNIKRVTLSNVKGLLKPRQKLVAGAKDQVYIPRKVFRRKFDPAVPICRACLTTKRKLFNIHETDVLQVYQTMSGTQLTTDDRLPQWLCSHCITLLRKCHKFSQNCKEAAKELMEASYTGVLGRAAKLENLKLQRTEINYVDIVGERVKMEAEHDYDGNPNIEDTATLENMDVAEDIEIKEIKPLADIKRRKKPSILDNEDMLREFETVYSVDVHKMSAEEKLQDVLDRKASVNYMNSPYRCELCYRGYLAAGLLKTHHLVRHNASLAEVCEYCHLRYKTPTDLALHYTKSHTVRISCRLCPRVARNISNAKKHYEVYHQEQKHTTCEHCGRSFRMLSSFLIHLRDEHPSQLIWCHVCGDAFVLAGNLEKHKLRRHQHLHLPARCGNCDTHFVDEVALSRHLMDGICTGHSCIHCGVGYTEPMGLRDHVLKTHKPRTRTNVDYPCPKCHKVFKQGAQLRDHLRKIHLKISRQVVCEICGKVVPSKVAMKVHLRLHSGERPYQCPLCMKGFISKNTMMKHRKTVHSTERPYVCDRCPKSFKGKHNLIKHERKVHDNEANETATATTLLSLGIIL</sequence>
<evidence type="ECO:0000256" key="5">
    <source>
        <dbReference type="ARBA" id="ARBA00023125"/>
    </source>
</evidence>
<feature type="domain" description="C2H2-type" evidence="9">
    <location>
        <begin position="601"/>
        <end position="629"/>
    </location>
</feature>
<dbReference type="GO" id="GO:0000977">
    <property type="term" value="F:RNA polymerase II transcription regulatory region sequence-specific DNA binding"/>
    <property type="evidence" value="ECO:0007669"/>
    <property type="project" value="TreeGrafter"/>
</dbReference>
<evidence type="ECO:0000256" key="7">
    <source>
        <dbReference type="PROSITE-ProRule" id="PRU00309"/>
    </source>
</evidence>
<dbReference type="InterPro" id="IPR036236">
    <property type="entry name" value="Znf_C2H2_sf"/>
</dbReference>
<dbReference type="GeneID" id="118281095"/>
<feature type="domain" description="C2H2-type" evidence="9">
    <location>
        <begin position="749"/>
        <end position="776"/>
    </location>
</feature>
<evidence type="ECO:0000259" key="10">
    <source>
        <dbReference type="PROSITE" id="PS50950"/>
    </source>
</evidence>
<proteinExistence type="predicted"/>
<dbReference type="PANTHER" id="PTHR24409:SF295">
    <property type="entry name" value="AZ2-RELATED"/>
    <property type="match status" value="1"/>
</dbReference>
<dbReference type="GO" id="GO:0005634">
    <property type="term" value="C:nucleus"/>
    <property type="evidence" value="ECO:0007669"/>
    <property type="project" value="InterPro"/>
</dbReference>
<feature type="domain" description="C2H2-type" evidence="9">
    <location>
        <begin position="719"/>
        <end position="742"/>
    </location>
</feature>
<feature type="domain" description="C2H2-type" evidence="9">
    <location>
        <begin position="777"/>
        <end position="805"/>
    </location>
</feature>
<gene>
    <name evidence="13" type="primary">LOC118281095</name>
</gene>
<evidence type="ECO:0000256" key="3">
    <source>
        <dbReference type="ARBA" id="ARBA00022771"/>
    </source>
</evidence>
<dbReference type="Gene3D" id="3.30.160.60">
    <property type="entry name" value="Classic Zinc Finger"/>
    <property type="match status" value="7"/>
</dbReference>
<dbReference type="Pfam" id="PF00096">
    <property type="entry name" value="zf-C2H2"/>
    <property type="match status" value="4"/>
</dbReference>
<dbReference type="InterPro" id="IPR006612">
    <property type="entry name" value="THAP_Znf"/>
</dbReference>
<keyword evidence="5 7" id="KW-0238">DNA-binding</keyword>
<organism evidence="12 13">
    <name type="scientific">Spodoptera frugiperda</name>
    <name type="common">Fall armyworm</name>
    <dbReference type="NCBI Taxonomy" id="7108"/>
    <lineage>
        <taxon>Eukaryota</taxon>
        <taxon>Metazoa</taxon>
        <taxon>Ecdysozoa</taxon>
        <taxon>Arthropoda</taxon>
        <taxon>Hexapoda</taxon>
        <taxon>Insecta</taxon>
        <taxon>Pterygota</taxon>
        <taxon>Neoptera</taxon>
        <taxon>Endopterygota</taxon>
        <taxon>Lepidoptera</taxon>
        <taxon>Glossata</taxon>
        <taxon>Ditrysia</taxon>
        <taxon>Noctuoidea</taxon>
        <taxon>Noctuidae</taxon>
        <taxon>Amphipyrinae</taxon>
        <taxon>Spodoptera</taxon>
    </lineage>
</organism>
<feature type="binding site" evidence="8">
    <location>
        <position position="368"/>
    </location>
    <ligand>
        <name>Zn(2+)</name>
        <dbReference type="ChEBI" id="CHEBI:29105"/>
    </ligand>
</feature>
<dbReference type="InterPro" id="IPR013087">
    <property type="entry name" value="Znf_C2H2_type"/>
</dbReference>
<keyword evidence="12" id="KW-1185">Reference proteome</keyword>
<dbReference type="GO" id="GO:0008270">
    <property type="term" value="F:zinc ion binding"/>
    <property type="evidence" value="ECO:0007669"/>
    <property type="project" value="UniProtKB-UniRule"/>
</dbReference>
<evidence type="ECO:0000259" key="9">
    <source>
        <dbReference type="PROSITE" id="PS50157"/>
    </source>
</evidence>
<dbReference type="Proteomes" id="UP000829999">
    <property type="component" value="Chromosome 19"/>
</dbReference>
<dbReference type="InterPro" id="IPR012934">
    <property type="entry name" value="Znf_AD"/>
</dbReference>
<dbReference type="Gene3D" id="3.40.1800.20">
    <property type="match status" value="1"/>
</dbReference>
<evidence type="ECO:0000256" key="6">
    <source>
        <dbReference type="PROSITE-ProRule" id="PRU00042"/>
    </source>
</evidence>
<protein>
    <submittedName>
        <fullName evidence="13">Uncharacterized protein LOC118281095</fullName>
    </submittedName>
</protein>
<dbReference type="GO" id="GO:0000981">
    <property type="term" value="F:DNA-binding transcription factor activity, RNA polymerase II-specific"/>
    <property type="evidence" value="ECO:0007669"/>
    <property type="project" value="TreeGrafter"/>
</dbReference>
<keyword evidence="1 8" id="KW-0479">Metal-binding</keyword>
<accession>A0A9R0F002</accession>